<evidence type="ECO:0000313" key="2">
    <source>
        <dbReference type="Proteomes" id="UP001218218"/>
    </source>
</evidence>
<dbReference type="AlphaFoldDB" id="A0AAD7AJB0"/>
<dbReference type="EMBL" id="JARIHO010000005">
    <property type="protein sequence ID" value="KAJ7360746.1"/>
    <property type="molecule type" value="Genomic_DNA"/>
</dbReference>
<name>A0AAD7AJB0_9AGAR</name>
<reference evidence="1" key="1">
    <citation type="submission" date="2023-03" db="EMBL/GenBank/DDBJ databases">
        <title>Massive genome expansion in bonnet fungi (Mycena s.s.) driven by repeated elements and novel gene families across ecological guilds.</title>
        <authorList>
            <consortium name="Lawrence Berkeley National Laboratory"/>
            <person name="Harder C.B."/>
            <person name="Miyauchi S."/>
            <person name="Viragh M."/>
            <person name="Kuo A."/>
            <person name="Thoen E."/>
            <person name="Andreopoulos B."/>
            <person name="Lu D."/>
            <person name="Skrede I."/>
            <person name="Drula E."/>
            <person name="Henrissat B."/>
            <person name="Morin E."/>
            <person name="Kohler A."/>
            <person name="Barry K."/>
            <person name="LaButti K."/>
            <person name="Morin E."/>
            <person name="Salamov A."/>
            <person name="Lipzen A."/>
            <person name="Mereny Z."/>
            <person name="Hegedus B."/>
            <person name="Baldrian P."/>
            <person name="Stursova M."/>
            <person name="Weitz H."/>
            <person name="Taylor A."/>
            <person name="Grigoriev I.V."/>
            <person name="Nagy L.G."/>
            <person name="Martin F."/>
            <person name="Kauserud H."/>
        </authorList>
    </citation>
    <scope>NUCLEOTIDE SEQUENCE</scope>
    <source>
        <strain evidence="1">CBHHK002</strain>
    </source>
</reference>
<comment type="caution">
    <text evidence="1">The sequence shown here is derived from an EMBL/GenBank/DDBJ whole genome shotgun (WGS) entry which is preliminary data.</text>
</comment>
<evidence type="ECO:0000313" key="1">
    <source>
        <dbReference type="EMBL" id="KAJ7360746.1"/>
    </source>
</evidence>
<gene>
    <name evidence="1" type="ORF">DFH08DRAFT_800187</name>
</gene>
<accession>A0AAD7AJB0</accession>
<proteinExistence type="predicted"/>
<dbReference type="Proteomes" id="UP001218218">
    <property type="component" value="Unassembled WGS sequence"/>
</dbReference>
<keyword evidence="2" id="KW-1185">Reference proteome</keyword>
<organism evidence="1 2">
    <name type="scientific">Mycena albidolilacea</name>
    <dbReference type="NCBI Taxonomy" id="1033008"/>
    <lineage>
        <taxon>Eukaryota</taxon>
        <taxon>Fungi</taxon>
        <taxon>Dikarya</taxon>
        <taxon>Basidiomycota</taxon>
        <taxon>Agaricomycotina</taxon>
        <taxon>Agaricomycetes</taxon>
        <taxon>Agaricomycetidae</taxon>
        <taxon>Agaricales</taxon>
        <taxon>Marasmiineae</taxon>
        <taxon>Mycenaceae</taxon>
        <taxon>Mycena</taxon>
    </lineage>
</organism>
<protein>
    <submittedName>
        <fullName evidence="1">Uncharacterized protein</fullName>
    </submittedName>
</protein>
<sequence length="246" mass="27849">MWRALDGVVRAQVNVGEDQEDYIVRGVIGVRHCRSRTVVCVDTHGVTVKANEHGRRQGATSFRQGRTSLVEVIRTAKNWERSRGETKKDSEGLVLQCQIKGLADAMRVWDDVLHNSRGTGPTPGEWENRFQTDGHGFPSRTDLADANGKSKFAAAEIHAGARNADFEVVLDRPAKHLHECLVGNFRQTRVGVQQMRVGVVFSSSFLSARDNLKLRVRLKWRSADQMMNYYWEYTRTYVFDKNELGG</sequence>